<evidence type="ECO:0000313" key="2">
    <source>
        <dbReference type="Proteomes" id="UP001281147"/>
    </source>
</evidence>
<dbReference type="Proteomes" id="UP001281147">
    <property type="component" value="Unassembled WGS sequence"/>
</dbReference>
<reference evidence="1" key="1">
    <citation type="submission" date="2023-07" db="EMBL/GenBank/DDBJ databases">
        <title>Black Yeasts Isolated from many extreme environments.</title>
        <authorList>
            <person name="Coleine C."/>
            <person name="Stajich J.E."/>
            <person name="Selbmann L."/>
        </authorList>
    </citation>
    <scope>NUCLEOTIDE SEQUENCE</scope>
    <source>
        <strain evidence="1">CCFEE 5714</strain>
    </source>
</reference>
<sequence length="229" mass="26384">MSQPHSQLLSLPEELRAIVYHYVCTTNALEPAGRYRGRYIAYRPVAPMGRQLGRRQGRNNLYILRTCKQILSEAETIYYSTNCIEFHYHDIKKLSGIGAKRGNAINSIRVYGFECWDGLEQAFEKLQQHVPHLRTLHLSMHTFRESRSMDLLSPEESWLPIQLAVSRLSCLREVRIVIPERTGEDCSELRALDASFQRIGNCARVTNIIDRAWQAGVELRTIEEAHSDL</sequence>
<proteinExistence type="predicted"/>
<accession>A0ACC3N8N7</accession>
<comment type="caution">
    <text evidence="1">The sequence shown here is derived from an EMBL/GenBank/DDBJ whole genome shotgun (WGS) entry which is preliminary data.</text>
</comment>
<dbReference type="EMBL" id="JAUTXU010000082">
    <property type="protein sequence ID" value="KAK3710731.1"/>
    <property type="molecule type" value="Genomic_DNA"/>
</dbReference>
<gene>
    <name evidence="1" type="ORF">LTR37_010150</name>
</gene>
<protein>
    <submittedName>
        <fullName evidence="1">Uncharacterized protein</fullName>
    </submittedName>
</protein>
<name>A0ACC3N8N7_9PEZI</name>
<evidence type="ECO:0000313" key="1">
    <source>
        <dbReference type="EMBL" id="KAK3710731.1"/>
    </source>
</evidence>
<organism evidence="1 2">
    <name type="scientific">Vermiconidia calcicola</name>
    <dbReference type="NCBI Taxonomy" id="1690605"/>
    <lineage>
        <taxon>Eukaryota</taxon>
        <taxon>Fungi</taxon>
        <taxon>Dikarya</taxon>
        <taxon>Ascomycota</taxon>
        <taxon>Pezizomycotina</taxon>
        <taxon>Dothideomycetes</taxon>
        <taxon>Dothideomycetidae</taxon>
        <taxon>Mycosphaerellales</taxon>
        <taxon>Extremaceae</taxon>
        <taxon>Vermiconidia</taxon>
    </lineage>
</organism>
<keyword evidence="2" id="KW-1185">Reference proteome</keyword>